<dbReference type="Gene3D" id="3.20.20.30">
    <property type="entry name" value="Luciferase-like domain"/>
    <property type="match status" value="1"/>
</dbReference>
<keyword evidence="1" id="KW-0285">Flavoprotein</keyword>
<evidence type="ECO:0000256" key="4">
    <source>
        <dbReference type="ARBA" id="ARBA00023033"/>
    </source>
</evidence>
<dbReference type="Pfam" id="PF00296">
    <property type="entry name" value="Bac_luciferase"/>
    <property type="match status" value="1"/>
</dbReference>
<reference evidence="6 7" key="1">
    <citation type="submission" date="2018-03" db="EMBL/GenBank/DDBJ databases">
        <title>Genomic Encyclopedia of Archaeal and Bacterial Type Strains, Phase II (KMG-II): from individual species to whole genera.</title>
        <authorList>
            <person name="Goeker M."/>
        </authorList>
    </citation>
    <scope>NUCLEOTIDE SEQUENCE [LARGE SCALE GENOMIC DNA]</scope>
    <source>
        <strain evidence="6 7">ATCC BAA-1496</strain>
    </source>
</reference>
<dbReference type="RefSeq" id="WP_106296490.1">
    <property type="nucleotide sequence ID" value="NZ_PVTI01000003.1"/>
</dbReference>
<dbReference type="GO" id="GO:0046306">
    <property type="term" value="P:alkanesulfonate catabolic process"/>
    <property type="evidence" value="ECO:0007669"/>
    <property type="project" value="TreeGrafter"/>
</dbReference>
<dbReference type="PANTHER" id="PTHR42847">
    <property type="entry name" value="ALKANESULFONATE MONOOXYGENASE"/>
    <property type="match status" value="1"/>
</dbReference>
<dbReference type="InterPro" id="IPR011251">
    <property type="entry name" value="Luciferase-like_dom"/>
</dbReference>
<dbReference type="InterPro" id="IPR050172">
    <property type="entry name" value="SsuD_RutA_monooxygenase"/>
</dbReference>
<evidence type="ECO:0000313" key="6">
    <source>
        <dbReference type="EMBL" id="PRY62920.1"/>
    </source>
</evidence>
<evidence type="ECO:0000256" key="2">
    <source>
        <dbReference type="ARBA" id="ARBA00022643"/>
    </source>
</evidence>
<comment type="caution">
    <text evidence="6">The sequence shown here is derived from an EMBL/GenBank/DDBJ whole genome shotgun (WGS) entry which is preliminary data.</text>
</comment>
<dbReference type="EMBL" id="PVTI01000003">
    <property type="protein sequence ID" value="PRY62920.1"/>
    <property type="molecule type" value="Genomic_DNA"/>
</dbReference>
<keyword evidence="2" id="KW-0288">FMN</keyword>
<keyword evidence="3" id="KW-0560">Oxidoreductase</keyword>
<dbReference type="SUPFAM" id="SSF51679">
    <property type="entry name" value="Bacterial luciferase-like"/>
    <property type="match status" value="1"/>
</dbReference>
<dbReference type="AlphaFoldDB" id="A0A2T0UYA8"/>
<name>A0A2T0UYA8_9MICO</name>
<protein>
    <submittedName>
        <fullName evidence="6">Luciferase-like monooxygenase</fullName>
    </submittedName>
</protein>
<sequence length="284" mass="31194">MRFGVVVPWASEREFADLAARAEAAGWDMVFTWEAVWGQDAWATLAAAAMTTERIRLGTLLTPAARYRPWDLASRVGSVDRLSDGRVTLGVGLGALHGNWLAFEADEGRRIRAEKLDECLAIYAGLSAGQPFAYAGRHWSASEVTELVPPPPVQRPHPPVWCVGAFVPGRDSQPSLARAARWQGILPAMAGGSLEDPGSRLTHDGLREIVERVRVLRDEAGLPWEDYDVVVEGDSHGEFGTTRPPVDAWADAGATRWVESWWDLPDSPEGRAELVRRNDLGPQR</sequence>
<dbReference type="OrthoDB" id="5175259at2"/>
<evidence type="ECO:0000256" key="3">
    <source>
        <dbReference type="ARBA" id="ARBA00023002"/>
    </source>
</evidence>
<gene>
    <name evidence="6" type="ORF">BCF74_103127</name>
</gene>
<evidence type="ECO:0000313" key="7">
    <source>
        <dbReference type="Proteomes" id="UP000237822"/>
    </source>
</evidence>
<organism evidence="6 7">
    <name type="scientific">Knoellia remsis</name>
    <dbReference type="NCBI Taxonomy" id="407159"/>
    <lineage>
        <taxon>Bacteria</taxon>
        <taxon>Bacillati</taxon>
        <taxon>Actinomycetota</taxon>
        <taxon>Actinomycetes</taxon>
        <taxon>Micrococcales</taxon>
        <taxon>Intrasporangiaceae</taxon>
        <taxon>Knoellia</taxon>
    </lineage>
</organism>
<keyword evidence="4 6" id="KW-0503">Monooxygenase</keyword>
<dbReference type="PANTHER" id="PTHR42847:SF4">
    <property type="entry name" value="ALKANESULFONATE MONOOXYGENASE-RELATED"/>
    <property type="match status" value="1"/>
</dbReference>
<dbReference type="InterPro" id="IPR036661">
    <property type="entry name" value="Luciferase-like_sf"/>
</dbReference>
<dbReference type="Proteomes" id="UP000237822">
    <property type="component" value="Unassembled WGS sequence"/>
</dbReference>
<evidence type="ECO:0000256" key="1">
    <source>
        <dbReference type="ARBA" id="ARBA00022630"/>
    </source>
</evidence>
<accession>A0A2T0UYA8</accession>
<feature type="domain" description="Luciferase-like" evidence="5">
    <location>
        <begin position="1"/>
        <end position="164"/>
    </location>
</feature>
<keyword evidence="7" id="KW-1185">Reference proteome</keyword>
<proteinExistence type="predicted"/>
<evidence type="ECO:0000259" key="5">
    <source>
        <dbReference type="Pfam" id="PF00296"/>
    </source>
</evidence>
<dbReference type="GO" id="GO:0008726">
    <property type="term" value="F:alkanesulfonate monooxygenase activity"/>
    <property type="evidence" value="ECO:0007669"/>
    <property type="project" value="TreeGrafter"/>
</dbReference>